<dbReference type="PANTHER" id="PTHR43289">
    <property type="entry name" value="MITOGEN-ACTIVATED PROTEIN KINASE KINASE KINASE 20-RELATED"/>
    <property type="match status" value="1"/>
</dbReference>
<comment type="catalytic activity">
    <reaction evidence="8">
        <text>L-seryl-[protein] + ATP = O-phospho-L-seryl-[protein] + ADP + H(+)</text>
        <dbReference type="Rhea" id="RHEA:17989"/>
        <dbReference type="Rhea" id="RHEA-COMP:9863"/>
        <dbReference type="Rhea" id="RHEA-COMP:11604"/>
        <dbReference type="ChEBI" id="CHEBI:15378"/>
        <dbReference type="ChEBI" id="CHEBI:29999"/>
        <dbReference type="ChEBI" id="CHEBI:30616"/>
        <dbReference type="ChEBI" id="CHEBI:83421"/>
        <dbReference type="ChEBI" id="CHEBI:456216"/>
        <dbReference type="EC" id="2.7.11.1"/>
    </reaction>
</comment>
<dbReference type="Gene3D" id="1.10.510.10">
    <property type="entry name" value="Transferase(Phosphotransferase) domain 1"/>
    <property type="match status" value="1"/>
</dbReference>
<feature type="binding site" evidence="9">
    <location>
        <position position="41"/>
    </location>
    <ligand>
        <name>ATP</name>
        <dbReference type="ChEBI" id="CHEBI:30616"/>
    </ligand>
</feature>
<evidence type="ECO:0000313" key="14">
    <source>
        <dbReference type="Proteomes" id="UP000831947"/>
    </source>
</evidence>
<evidence type="ECO:0000256" key="6">
    <source>
        <dbReference type="ARBA" id="ARBA00022840"/>
    </source>
</evidence>
<keyword evidence="10" id="KW-1133">Transmembrane helix</keyword>
<dbReference type="Pfam" id="PF00069">
    <property type="entry name" value="Pkinase"/>
    <property type="match status" value="1"/>
</dbReference>
<dbReference type="Pfam" id="PF21160">
    <property type="entry name" value="PrkC-like_PASTA-like"/>
    <property type="match status" value="1"/>
</dbReference>
<dbReference type="Proteomes" id="UP000831947">
    <property type="component" value="Chromosome"/>
</dbReference>
<organism evidence="13 14">
    <name type="scientific">Bombilactobacillus thymidiniphilus</name>
    <dbReference type="NCBI Taxonomy" id="2923363"/>
    <lineage>
        <taxon>Bacteria</taxon>
        <taxon>Bacillati</taxon>
        <taxon>Bacillota</taxon>
        <taxon>Bacilli</taxon>
        <taxon>Lactobacillales</taxon>
        <taxon>Lactobacillaceae</taxon>
        <taxon>Bombilactobacillus</taxon>
    </lineage>
</organism>
<dbReference type="SMART" id="SM00220">
    <property type="entry name" value="S_TKc"/>
    <property type="match status" value="1"/>
</dbReference>
<evidence type="ECO:0000256" key="7">
    <source>
        <dbReference type="ARBA" id="ARBA00047899"/>
    </source>
</evidence>
<feature type="domain" description="PASTA" evidence="12">
    <location>
        <begin position="344"/>
        <end position="409"/>
    </location>
</feature>
<feature type="domain" description="PASTA" evidence="12">
    <location>
        <begin position="410"/>
        <end position="478"/>
    </location>
</feature>
<comment type="catalytic activity">
    <reaction evidence="7">
        <text>L-threonyl-[protein] + ATP = O-phospho-L-threonyl-[protein] + ADP + H(+)</text>
        <dbReference type="Rhea" id="RHEA:46608"/>
        <dbReference type="Rhea" id="RHEA-COMP:11060"/>
        <dbReference type="Rhea" id="RHEA-COMP:11605"/>
        <dbReference type="ChEBI" id="CHEBI:15378"/>
        <dbReference type="ChEBI" id="CHEBI:30013"/>
        <dbReference type="ChEBI" id="CHEBI:30616"/>
        <dbReference type="ChEBI" id="CHEBI:61977"/>
        <dbReference type="ChEBI" id="CHEBI:456216"/>
        <dbReference type="EC" id="2.7.11.1"/>
    </reaction>
</comment>
<protein>
    <recommendedName>
        <fullName evidence="1">non-specific serine/threonine protein kinase</fullName>
        <ecNumber evidence="1">2.7.11.1</ecNumber>
    </recommendedName>
</protein>
<evidence type="ECO:0000259" key="11">
    <source>
        <dbReference type="PROSITE" id="PS50011"/>
    </source>
</evidence>
<proteinExistence type="predicted"/>
<dbReference type="Gene3D" id="3.30.10.20">
    <property type="match status" value="3"/>
</dbReference>
<reference evidence="13 14" key="1">
    <citation type="journal article" date="2022" name="Int. J. Syst. Evol. Microbiol.">
        <title>Apilactobacillus apisilvae sp. nov., Nicolia spurrieriana gen. nov. sp. nov., Bombilactobacillus folatiphilus sp. nov. and Bombilactobacillus thymidiniphilus sp. nov., four new lactic acid bacterial isolates from stingless bees Tetragonula carbonaria and Austroplebeia australis.</title>
        <authorList>
            <person name="Oliphant S.A."/>
            <person name="Watson-Haigh N.S."/>
            <person name="Sumby K.M."/>
            <person name="Gardner J."/>
            <person name="Groom S."/>
            <person name="Jiranek V."/>
        </authorList>
    </citation>
    <scope>NUCLEOTIDE SEQUENCE [LARGE SCALE GENOMIC DNA]</scope>
    <source>
        <strain evidence="13 14">SG4_A1</strain>
    </source>
</reference>
<dbReference type="CDD" id="cd14014">
    <property type="entry name" value="STKc_PknB_like"/>
    <property type="match status" value="1"/>
</dbReference>
<dbReference type="InterPro" id="IPR017441">
    <property type="entry name" value="Protein_kinase_ATP_BS"/>
</dbReference>
<evidence type="ECO:0000256" key="10">
    <source>
        <dbReference type="SAM" id="Phobius"/>
    </source>
</evidence>
<keyword evidence="14" id="KW-1185">Reference proteome</keyword>
<dbReference type="PROSITE" id="PS51178">
    <property type="entry name" value="PASTA"/>
    <property type="match status" value="3"/>
</dbReference>
<keyword evidence="4 9" id="KW-0547">Nucleotide-binding</keyword>
<dbReference type="SMART" id="SM00740">
    <property type="entry name" value="PASTA"/>
    <property type="match status" value="3"/>
</dbReference>
<dbReference type="SUPFAM" id="SSF54184">
    <property type="entry name" value="Penicillin-binding protein 2x (pbp-2x), c-terminal domain"/>
    <property type="match status" value="1"/>
</dbReference>
<dbReference type="Pfam" id="PF03793">
    <property type="entry name" value="PASTA"/>
    <property type="match status" value="3"/>
</dbReference>
<dbReference type="CDD" id="cd06577">
    <property type="entry name" value="PASTA_pknB"/>
    <property type="match status" value="3"/>
</dbReference>
<evidence type="ECO:0000256" key="4">
    <source>
        <dbReference type="ARBA" id="ARBA00022741"/>
    </source>
</evidence>
<dbReference type="PROSITE" id="PS00107">
    <property type="entry name" value="PROTEIN_KINASE_ATP"/>
    <property type="match status" value="1"/>
</dbReference>
<dbReference type="EC" id="2.7.11.1" evidence="1"/>
<dbReference type="GO" id="GO:0016301">
    <property type="term" value="F:kinase activity"/>
    <property type="evidence" value="ECO:0007669"/>
    <property type="project" value="UniProtKB-KW"/>
</dbReference>
<keyword evidence="3" id="KW-0808">Transferase</keyword>
<keyword evidence="10" id="KW-0472">Membrane</keyword>
<evidence type="ECO:0000313" key="13">
    <source>
        <dbReference type="EMBL" id="UQS83460.1"/>
    </source>
</evidence>
<dbReference type="Gene3D" id="2.60.40.2560">
    <property type="match status" value="1"/>
</dbReference>
<evidence type="ECO:0000259" key="12">
    <source>
        <dbReference type="PROSITE" id="PS51178"/>
    </source>
</evidence>
<dbReference type="InterPro" id="IPR008271">
    <property type="entry name" value="Ser/Thr_kinase_AS"/>
</dbReference>
<keyword evidence="10" id="KW-0812">Transmembrane</keyword>
<evidence type="ECO:0000256" key="3">
    <source>
        <dbReference type="ARBA" id="ARBA00022679"/>
    </source>
</evidence>
<dbReference type="InterPro" id="IPR005543">
    <property type="entry name" value="PASTA_dom"/>
</dbReference>
<evidence type="ECO:0000256" key="1">
    <source>
        <dbReference type="ARBA" id="ARBA00012513"/>
    </source>
</evidence>
<dbReference type="PROSITE" id="PS50011">
    <property type="entry name" value="PROTEIN_KINASE_DOM"/>
    <property type="match status" value="1"/>
</dbReference>
<sequence>MINKGDLIAGRYRILDTLGEGGMANVYLAEDTFLHRKVALKSLRLDLTDNKQFQERFKRESQAMSKLSSPYIVNILDVGDDDFSYIVMEYVDGPSLKKYLRQHYPLDLPEVVSLMEEILQGVIVAHNHGIIHRDLKSQNVLLTPQKHAKVADFGIALALGDQSITQSDTTIGSIHYMAPERVRGAQANQRSDIYALGIILFEMLMGKLPFDGDNAMAVALQHFNDQLPNMRAINPDIPQALENVVRKATAKDLTQRYKSVQEMAQDLKTSLDPARSKESPLPLSALNKPVDNRQTKVLPNLTAEQTVPQSNNSKIKKPFKKWRLWLLLVLLVVLLVGLFWYPRREVTVPDVANLTQAQAQTVLGNSGLKVQQVVGIHDVKVAKGRIIRSAPAEGLHLKKGTKIKLVKSLGPTLKKLPNVQGLNYYDAKKKLQHAGFRVQKKHQYSNQVAAGLVVKQSPSTSKHQKVAQNKIIKLTVSLGQKNYGFVIKDLVGYNLREVQDYANEEGLQLIVKNAPSATVDKGLVIEQNPSPGTTVLRGSQLEVTISLGNKSTPVPNDHSNDTDNNDNLQNVAQTVNIPYNNANSSGNNQVKIYLKDANHSLSNVYQNLTITADTPVTLNFQLNHGQVGQYIIERDGQTIVSQTVTAN</sequence>
<dbReference type="EMBL" id="CP093365">
    <property type="protein sequence ID" value="UQS83460.1"/>
    <property type="molecule type" value="Genomic_DNA"/>
</dbReference>
<keyword evidence="2" id="KW-0723">Serine/threonine-protein kinase</keyword>
<dbReference type="InterPro" id="IPR011009">
    <property type="entry name" value="Kinase-like_dom_sf"/>
</dbReference>
<evidence type="ECO:0000256" key="5">
    <source>
        <dbReference type="ARBA" id="ARBA00022777"/>
    </source>
</evidence>
<dbReference type="SUPFAM" id="SSF56112">
    <property type="entry name" value="Protein kinase-like (PK-like)"/>
    <property type="match status" value="1"/>
</dbReference>
<name>A0ABY4PD01_9LACO</name>
<feature type="transmembrane region" description="Helical" evidence="10">
    <location>
        <begin position="324"/>
        <end position="341"/>
    </location>
</feature>
<accession>A0ABY4PD01</accession>
<dbReference type="NCBIfam" id="NF033483">
    <property type="entry name" value="PknB_PASTA_kin"/>
    <property type="match status" value="1"/>
</dbReference>
<dbReference type="PANTHER" id="PTHR43289:SF34">
    <property type="entry name" value="SERINE_THREONINE-PROTEIN KINASE YBDM-RELATED"/>
    <property type="match status" value="1"/>
</dbReference>
<gene>
    <name evidence="13" type="primary">pknB</name>
    <name evidence="13" type="ORF">MOO47_06720</name>
</gene>
<feature type="domain" description="Protein kinase" evidence="11">
    <location>
        <begin position="12"/>
        <end position="271"/>
    </location>
</feature>
<keyword evidence="6 9" id="KW-0067">ATP-binding</keyword>
<evidence type="ECO:0000256" key="9">
    <source>
        <dbReference type="PROSITE-ProRule" id="PRU10141"/>
    </source>
</evidence>
<dbReference type="Gene3D" id="3.30.200.20">
    <property type="entry name" value="Phosphorylase Kinase, domain 1"/>
    <property type="match status" value="1"/>
</dbReference>
<feature type="domain" description="PASTA" evidence="12">
    <location>
        <begin position="481"/>
        <end position="547"/>
    </location>
</feature>
<keyword evidence="5 13" id="KW-0418">Kinase</keyword>
<evidence type="ECO:0000256" key="2">
    <source>
        <dbReference type="ARBA" id="ARBA00022527"/>
    </source>
</evidence>
<dbReference type="InterPro" id="IPR000719">
    <property type="entry name" value="Prot_kinase_dom"/>
</dbReference>
<dbReference type="PROSITE" id="PS00108">
    <property type="entry name" value="PROTEIN_KINASE_ST"/>
    <property type="match status" value="1"/>
</dbReference>
<evidence type="ECO:0000256" key="8">
    <source>
        <dbReference type="ARBA" id="ARBA00048679"/>
    </source>
</evidence>
<dbReference type="RefSeq" id="WP_249512686.1">
    <property type="nucleotide sequence ID" value="NZ_CP093365.1"/>
</dbReference>